<dbReference type="STRING" id="1051890.A0A3N4MAL1"/>
<reference evidence="3 4" key="1">
    <citation type="journal article" date="2018" name="Nat. Ecol. Evol.">
        <title>Pezizomycetes genomes reveal the molecular basis of ectomycorrhizal truffle lifestyle.</title>
        <authorList>
            <person name="Murat C."/>
            <person name="Payen T."/>
            <person name="Noel B."/>
            <person name="Kuo A."/>
            <person name="Morin E."/>
            <person name="Chen J."/>
            <person name="Kohler A."/>
            <person name="Krizsan K."/>
            <person name="Balestrini R."/>
            <person name="Da Silva C."/>
            <person name="Montanini B."/>
            <person name="Hainaut M."/>
            <person name="Levati E."/>
            <person name="Barry K.W."/>
            <person name="Belfiori B."/>
            <person name="Cichocki N."/>
            <person name="Clum A."/>
            <person name="Dockter R.B."/>
            <person name="Fauchery L."/>
            <person name="Guy J."/>
            <person name="Iotti M."/>
            <person name="Le Tacon F."/>
            <person name="Lindquist E.A."/>
            <person name="Lipzen A."/>
            <person name="Malagnac F."/>
            <person name="Mello A."/>
            <person name="Molinier V."/>
            <person name="Miyauchi S."/>
            <person name="Poulain J."/>
            <person name="Riccioni C."/>
            <person name="Rubini A."/>
            <person name="Sitrit Y."/>
            <person name="Splivallo R."/>
            <person name="Traeger S."/>
            <person name="Wang M."/>
            <person name="Zifcakova L."/>
            <person name="Wipf D."/>
            <person name="Zambonelli A."/>
            <person name="Paolocci F."/>
            <person name="Nowrousian M."/>
            <person name="Ottonello S."/>
            <person name="Baldrian P."/>
            <person name="Spatafora J.W."/>
            <person name="Henrissat B."/>
            <person name="Nagy L.G."/>
            <person name="Aury J.M."/>
            <person name="Wincker P."/>
            <person name="Grigoriev I.V."/>
            <person name="Bonfante P."/>
            <person name="Martin F.M."/>
        </authorList>
    </citation>
    <scope>NUCLEOTIDE SEQUENCE [LARGE SCALE GENOMIC DNA]</scope>
    <source>
        <strain evidence="3 4">ATCC MYA-4762</strain>
    </source>
</reference>
<gene>
    <name evidence="3" type="ORF">L211DRAFT_834999</name>
</gene>
<organism evidence="3 4">
    <name type="scientific">Terfezia boudieri ATCC MYA-4762</name>
    <dbReference type="NCBI Taxonomy" id="1051890"/>
    <lineage>
        <taxon>Eukaryota</taxon>
        <taxon>Fungi</taxon>
        <taxon>Dikarya</taxon>
        <taxon>Ascomycota</taxon>
        <taxon>Pezizomycotina</taxon>
        <taxon>Pezizomycetes</taxon>
        <taxon>Pezizales</taxon>
        <taxon>Pezizaceae</taxon>
        <taxon>Terfezia</taxon>
    </lineage>
</organism>
<dbReference type="Pfam" id="PF00701">
    <property type="entry name" value="DHDPS"/>
    <property type="match status" value="1"/>
</dbReference>
<dbReference type="SMART" id="SM01130">
    <property type="entry name" value="DHDPS"/>
    <property type="match status" value="1"/>
</dbReference>
<dbReference type="OrthoDB" id="191315at2759"/>
<dbReference type="CDD" id="cd00408">
    <property type="entry name" value="DHDPS-like"/>
    <property type="match status" value="1"/>
</dbReference>
<keyword evidence="1" id="KW-0456">Lyase</keyword>
<keyword evidence="4" id="KW-1185">Reference proteome</keyword>
<dbReference type="PANTHER" id="PTHR12128:SF68">
    <property type="entry name" value="DIHYDRODIPICOLINATE SYNTHETASE"/>
    <property type="match status" value="1"/>
</dbReference>
<protein>
    <submittedName>
        <fullName evidence="3">Aldolase</fullName>
    </submittedName>
</protein>
<dbReference type="Gene3D" id="3.20.20.70">
    <property type="entry name" value="Aldolase class I"/>
    <property type="match status" value="1"/>
</dbReference>
<dbReference type="Proteomes" id="UP000267821">
    <property type="component" value="Unassembled WGS sequence"/>
</dbReference>
<evidence type="ECO:0000313" key="3">
    <source>
        <dbReference type="EMBL" id="RPB26665.1"/>
    </source>
</evidence>
<dbReference type="PANTHER" id="PTHR12128">
    <property type="entry name" value="DIHYDRODIPICOLINATE SYNTHASE"/>
    <property type="match status" value="1"/>
</dbReference>
<name>A0A3N4MAL1_9PEZI</name>
<dbReference type="InterPro" id="IPR002220">
    <property type="entry name" value="DapA-like"/>
</dbReference>
<dbReference type="GO" id="GO:0008840">
    <property type="term" value="F:4-hydroxy-tetrahydrodipicolinate synthase activity"/>
    <property type="evidence" value="ECO:0007669"/>
    <property type="project" value="TreeGrafter"/>
</dbReference>
<dbReference type="PRINTS" id="PR00146">
    <property type="entry name" value="DHPICSNTHASE"/>
</dbReference>
<dbReference type="AlphaFoldDB" id="A0A3N4MAL1"/>
<proteinExistence type="predicted"/>
<sequence length="350" mass="37595">MACPLPPGIYVPVPTFFSPSIPTSKPSLRLPGLNLPLQSKHTLHLARSGIRGLVLAGSTGEAVHLTRSERKSLISSTRQTLAEAGFEGYPIIAGVAVDSVEDAVGQLVEAQEAGAQWGMVLVPSYFAAAGRNGNYQKGLVEWFTRVADASPIPILIYNYPSVTNNVSVSISTYVTLASNKNIVGCKLSYGDVSVHIQLASLGPTHNFHVFSGLGQQLFPILCGGCHGAIDGLAGIFPKSIVHLFNAAWDFVYKEEEEEEEGGVKVVVERKARLEYVRNLQLLVSRAEAFLEAEGTIGIKHAVGKEIFGGQGVEDGEFEGRPPLQGGLSDVEYAPWSEGVFVDMRKLEATF</sequence>
<accession>A0A3N4MAL1</accession>
<evidence type="ECO:0000313" key="4">
    <source>
        <dbReference type="Proteomes" id="UP000267821"/>
    </source>
</evidence>
<dbReference type="InterPro" id="IPR020624">
    <property type="entry name" value="Schiff_base-form_aldolases_CS"/>
</dbReference>
<dbReference type="InterPro" id="IPR013785">
    <property type="entry name" value="Aldolase_TIM"/>
</dbReference>
<dbReference type="InParanoid" id="A0A3N4MAL1"/>
<dbReference type="PROSITE" id="PS00665">
    <property type="entry name" value="DHDPS_1"/>
    <property type="match status" value="1"/>
</dbReference>
<keyword evidence="2" id="KW-0704">Schiff base</keyword>
<dbReference type="EMBL" id="ML121533">
    <property type="protein sequence ID" value="RPB26665.1"/>
    <property type="molecule type" value="Genomic_DNA"/>
</dbReference>
<dbReference type="SUPFAM" id="SSF51569">
    <property type="entry name" value="Aldolase"/>
    <property type="match status" value="1"/>
</dbReference>
<evidence type="ECO:0000256" key="2">
    <source>
        <dbReference type="ARBA" id="ARBA00023270"/>
    </source>
</evidence>
<evidence type="ECO:0000256" key="1">
    <source>
        <dbReference type="ARBA" id="ARBA00023239"/>
    </source>
</evidence>